<sequence>MTREDGDIADDLDDDLLDSIAGVSQCAGAFRFWFADQRWEWSEAVAQMHGYPPEPMTPSTELLLGHKHPDDRAQVANTLAKSVAEVQPFCSRHRIVDLEGNTRPVIVVADVMTGADGAVVGCAGYYVDLTETLAEEREETLQDTLPGLYAARAVIEQAKGALMLVYGISADQAFRVLIWRSQESNTKLRFLAERLVAELRTLDHGAPGLRTEFDHLLLTLHERIDRT</sequence>
<dbReference type="Gene3D" id="3.30.450.20">
    <property type="entry name" value="PAS domain"/>
    <property type="match status" value="1"/>
</dbReference>
<dbReference type="InterPro" id="IPR000014">
    <property type="entry name" value="PAS"/>
</dbReference>
<keyword evidence="4" id="KW-1185">Reference proteome</keyword>
<dbReference type="InterPro" id="IPR036388">
    <property type="entry name" value="WH-like_DNA-bd_sf"/>
</dbReference>
<dbReference type="SUPFAM" id="SSF55785">
    <property type="entry name" value="PYP-like sensor domain (PAS domain)"/>
    <property type="match status" value="1"/>
</dbReference>
<organism evidence="3 4">
    <name type="scientific">Nocardia jinanensis</name>
    <dbReference type="NCBI Taxonomy" id="382504"/>
    <lineage>
        <taxon>Bacteria</taxon>
        <taxon>Bacillati</taxon>
        <taxon>Actinomycetota</taxon>
        <taxon>Actinomycetes</taxon>
        <taxon>Mycobacteriales</taxon>
        <taxon>Nocardiaceae</taxon>
        <taxon>Nocardia</taxon>
    </lineage>
</organism>
<evidence type="ECO:0000259" key="2">
    <source>
        <dbReference type="PROSITE" id="PS50921"/>
    </source>
</evidence>
<dbReference type="InterPro" id="IPR005561">
    <property type="entry name" value="ANTAR"/>
</dbReference>
<feature type="domain" description="PAS" evidence="1">
    <location>
        <begin position="41"/>
        <end position="86"/>
    </location>
</feature>
<name>A0A917W071_9NOCA</name>
<proteinExistence type="predicted"/>
<dbReference type="GO" id="GO:0003723">
    <property type="term" value="F:RNA binding"/>
    <property type="evidence" value="ECO:0007669"/>
    <property type="project" value="InterPro"/>
</dbReference>
<dbReference type="SMART" id="SM01012">
    <property type="entry name" value="ANTAR"/>
    <property type="match status" value="1"/>
</dbReference>
<comment type="caution">
    <text evidence="3">The sequence shown here is derived from an EMBL/GenBank/DDBJ whole genome shotgun (WGS) entry which is preliminary data.</text>
</comment>
<evidence type="ECO:0000259" key="1">
    <source>
        <dbReference type="PROSITE" id="PS50112"/>
    </source>
</evidence>
<dbReference type="RefSeq" id="WP_189094682.1">
    <property type="nucleotide sequence ID" value="NZ_BMMH01000039.1"/>
</dbReference>
<dbReference type="InterPro" id="IPR035965">
    <property type="entry name" value="PAS-like_dom_sf"/>
</dbReference>
<dbReference type="CDD" id="cd00130">
    <property type="entry name" value="PAS"/>
    <property type="match status" value="1"/>
</dbReference>
<evidence type="ECO:0000313" key="4">
    <source>
        <dbReference type="Proteomes" id="UP000638263"/>
    </source>
</evidence>
<dbReference type="Gene3D" id="1.10.10.10">
    <property type="entry name" value="Winged helix-like DNA-binding domain superfamily/Winged helix DNA-binding domain"/>
    <property type="match status" value="1"/>
</dbReference>
<dbReference type="SUPFAM" id="SSF52172">
    <property type="entry name" value="CheY-like"/>
    <property type="match status" value="1"/>
</dbReference>
<dbReference type="EMBL" id="BMMH01000039">
    <property type="protein sequence ID" value="GGL45471.1"/>
    <property type="molecule type" value="Genomic_DNA"/>
</dbReference>
<dbReference type="Proteomes" id="UP000638263">
    <property type="component" value="Unassembled WGS sequence"/>
</dbReference>
<accession>A0A917W071</accession>
<dbReference type="InterPro" id="IPR011006">
    <property type="entry name" value="CheY-like_superfamily"/>
</dbReference>
<protein>
    <submittedName>
        <fullName evidence="3">Transcription antitermination regulator</fullName>
    </submittedName>
</protein>
<evidence type="ECO:0000313" key="3">
    <source>
        <dbReference type="EMBL" id="GGL45471.1"/>
    </source>
</evidence>
<dbReference type="Pfam" id="PF03861">
    <property type="entry name" value="ANTAR"/>
    <property type="match status" value="1"/>
</dbReference>
<dbReference type="AlphaFoldDB" id="A0A917W071"/>
<dbReference type="Pfam" id="PF08447">
    <property type="entry name" value="PAS_3"/>
    <property type="match status" value="1"/>
</dbReference>
<reference evidence="3" key="1">
    <citation type="journal article" date="2014" name="Int. J. Syst. Evol. Microbiol.">
        <title>Complete genome sequence of Corynebacterium casei LMG S-19264T (=DSM 44701T), isolated from a smear-ripened cheese.</title>
        <authorList>
            <consortium name="US DOE Joint Genome Institute (JGI-PGF)"/>
            <person name="Walter F."/>
            <person name="Albersmeier A."/>
            <person name="Kalinowski J."/>
            <person name="Ruckert C."/>
        </authorList>
    </citation>
    <scope>NUCLEOTIDE SEQUENCE</scope>
    <source>
        <strain evidence="3">CGMCC 4.3508</strain>
    </source>
</reference>
<reference evidence="3" key="2">
    <citation type="submission" date="2020-09" db="EMBL/GenBank/DDBJ databases">
        <authorList>
            <person name="Sun Q."/>
            <person name="Zhou Y."/>
        </authorList>
    </citation>
    <scope>NUCLEOTIDE SEQUENCE</scope>
    <source>
        <strain evidence="3">CGMCC 4.3508</strain>
    </source>
</reference>
<gene>
    <name evidence="3" type="ORF">GCM10011588_70240</name>
</gene>
<dbReference type="InterPro" id="IPR013655">
    <property type="entry name" value="PAS_fold_3"/>
</dbReference>
<dbReference type="PROSITE" id="PS50921">
    <property type="entry name" value="ANTAR"/>
    <property type="match status" value="1"/>
</dbReference>
<dbReference type="PROSITE" id="PS50112">
    <property type="entry name" value="PAS"/>
    <property type="match status" value="1"/>
</dbReference>
<feature type="domain" description="ANTAR" evidence="2">
    <location>
        <begin position="135"/>
        <end position="196"/>
    </location>
</feature>